<sequence>MTRLVAGWLLPQEERAPLLALIPPRYARVVAHHVTLKPGARKEAPLPRETSGRVVGLADDGKGVQALVVEIGGTTRRPDGSTWHITWSLGPGRKPVESNDVIRQHRWTPLEAPRDIRLEPAIFDSTQ</sequence>
<gene>
    <name evidence="1" type="ORF">SAMN02745194_01101</name>
</gene>
<organism evidence="1 2">
    <name type="scientific">Muricoccus roseus</name>
    <dbReference type="NCBI Taxonomy" id="198092"/>
    <lineage>
        <taxon>Bacteria</taxon>
        <taxon>Pseudomonadati</taxon>
        <taxon>Pseudomonadota</taxon>
        <taxon>Alphaproteobacteria</taxon>
        <taxon>Acetobacterales</taxon>
        <taxon>Roseomonadaceae</taxon>
        <taxon>Muricoccus</taxon>
    </lineage>
</organism>
<accession>A0A1M6E4Q0</accession>
<dbReference type="RefSeq" id="WP_073132401.1">
    <property type="nucleotide sequence ID" value="NZ_FQZF01000005.1"/>
</dbReference>
<name>A0A1M6E4Q0_9PROT</name>
<evidence type="ECO:0000313" key="2">
    <source>
        <dbReference type="Proteomes" id="UP000184387"/>
    </source>
</evidence>
<keyword evidence="2" id="KW-1185">Reference proteome</keyword>
<dbReference type="EMBL" id="FQZF01000005">
    <property type="protein sequence ID" value="SHI80248.1"/>
    <property type="molecule type" value="Genomic_DNA"/>
</dbReference>
<dbReference type="Proteomes" id="UP000184387">
    <property type="component" value="Unassembled WGS sequence"/>
</dbReference>
<evidence type="ECO:0000313" key="1">
    <source>
        <dbReference type="EMBL" id="SHI80248.1"/>
    </source>
</evidence>
<dbReference type="OrthoDB" id="7510933at2"/>
<reference evidence="1 2" key="1">
    <citation type="submission" date="2016-11" db="EMBL/GenBank/DDBJ databases">
        <authorList>
            <person name="Jaros S."/>
            <person name="Januszkiewicz K."/>
            <person name="Wedrychowicz H."/>
        </authorList>
    </citation>
    <scope>NUCLEOTIDE SEQUENCE [LARGE SCALE GENOMIC DNA]</scope>
    <source>
        <strain evidence="1 2">DSM 14916</strain>
    </source>
</reference>
<protein>
    <submittedName>
        <fullName evidence="1">Uncharacterized protein</fullName>
    </submittedName>
</protein>
<dbReference type="AlphaFoldDB" id="A0A1M6E4Q0"/>
<proteinExistence type="predicted"/>